<evidence type="ECO:0000256" key="6">
    <source>
        <dbReference type="SAM" id="Phobius"/>
    </source>
</evidence>
<reference evidence="8 9" key="1">
    <citation type="submission" date="2020-12" db="EMBL/GenBank/DDBJ databases">
        <title>Aureibaculum luteum sp. nov. and Aureibaculum flavum sp. nov., novel members of the family Flavobacteriaceae isolated from Antarctic intertidal sediments.</title>
        <authorList>
            <person name="He X."/>
            <person name="Zhang X."/>
        </authorList>
    </citation>
    <scope>NUCLEOTIDE SEQUENCE [LARGE SCALE GENOMIC DNA]</scope>
    <source>
        <strain evidence="8 9">A20</strain>
    </source>
</reference>
<keyword evidence="9" id="KW-1185">Reference proteome</keyword>
<sequence>MELHVFDWKLVFWQLFVLISFAFWFFAIFDILKSSFKKNDKIVWILVVLFLPILGTIFYFIVGRNQKLELDL</sequence>
<feature type="domain" description="Cardiolipin synthase N-terminal" evidence="7">
    <location>
        <begin position="22"/>
        <end position="64"/>
    </location>
</feature>
<accession>A0ABS0WMF8</accession>
<keyword evidence="2" id="KW-1003">Cell membrane</keyword>
<keyword evidence="3 6" id="KW-0812">Transmembrane</keyword>
<dbReference type="RefSeq" id="WP_198839939.1">
    <property type="nucleotide sequence ID" value="NZ_JAEHFJ010000001.1"/>
</dbReference>
<comment type="caution">
    <text evidence="8">The sequence shown here is derived from an EMBL/GenBank/DDBJ whole genome shotgun (WGS) entry which is preliminary data.</text>
</comment>
<evidence type="ECO:0000256" key="5">
    <source>
        <dbReference type="ARBA" id="ARBA00023136"/>
    </source>
</evidence>
<dbReference type="InterPro" id="IPR027379">
    <property type="entry name" value="CLS_N"/>
</dbReference>
<gene>
    <name evidence="8" type="ORF">JBL43_02750</name>
</gene>
<dbReference type="Proteomes" id="UP000623301">
    <property type="component" value="Unassembled WGS sequence"/>
</dbReference>
<feature type="transmembrane region" description="Helical" evidence="6">
    <location>
        <begin position="12"/>
        <end position="31"/>
    </location>
</feature>
<evidence type="ECO:0000256" key="1">
    <source>
        <dbReference type="ARBA" id="ARBA00004651"/>
    </source>
</evidence>
<organism evidence="8 9">
    <name type="scientific">Aureibaculum flavum</name>
    <dbReference type="NCBI Taxonomy" id="2795986"/>
    <lineage>
        <taxon>Bacteria</taxon>
        <taxon>Pseudomonadati</taxon>
        <taxon>Bacteroidota</taxon>
        <taxon>Flavobacteriia</taxon>
        <taxon>Flavobacteriales</taxon>
        <taxon>Flavobacteriaceae</taxon>
        <taxon>Aureibaculum</taxon>
    </lineage>
</organism>
<comment type="subcellular location">
    <subcellularLocation>
        <location evidence="1">Cell membrane</location>
        <topology evidence="1">Multi-pass membrane protein</topology>
    </subcellularLocation>
</comment>
<keyword evidence="4 6" id="KW-1133">Transmembrane helix</keyword>
<evidence type="ECO:0000313" key="8">
    <source>
        <dbReference type="EMBL" id="MBJ2173141.1"/>
    </source>
</evidence>
<name>A0ABS0WMF8_9FLAO</name>
<evidence type="ECO:0000259" key="7">
    <source>
        <dbReference type="Pfam" id="PF13396"/>
    </source>
</evidence>
<dbReference type="EMBL" id="JAEHFJ010000001">
    <property type="protein sequence ID" value="MBJ2173141.1"/>
    <property type="molecule type" value="Genomic_DNA"/>
</dbReference>
<feature type="transmembrane region" description="Helical" evidence="6">
    <location>
        <begin position="43"/>
        <end position="62"/>
    </location>
</feature>
<evidence type="ECO:0000256" key="2">
    <source>
        <dbReference type="ARBA" id="ARBA00022475"/>
    </source>
</evidence>
<keyword evidence="5 6" id="KW-0472">Membrane</keyword>
<proteinExistence type="predicted"/>
<evidence type="ECO:0000256" key="3">
    <source>
        <dbReference type="ARBA" id="ARBA00022692"/>
    </source>
</evidence>
<protein>
    <submittedName>
        <fullName evidence="8">PLDc_N domain-containing protein</fullName>
    </submittedName>
</protein>
<evidence type="ECO:0000313" key="9">
    <source>
        <dbReference type="Proteomes" id="UP000623301"/>
    </source>
</evidence>
<dbReference type="Pfam" id="PF13396">
    <property type="entry name" value="PLDc_N"/>
    <property type="match status" value="1"/>
</dbReference>
<evidence type="ECO:0000256" key="4">
    <source>
        <dbReference type="ARBA" id="ARBA00022989"/>
    </source>
</evidence>